<dbReference type="SUPFAM" id="SSF75005">
    <property type="entry name" value="Arabinanase/levansucrase/invertase"/>
    <property type="match status" value="1"/>
</dbReference>
<dbReference type="InterPro" id="IPR023296">
    <property type="entry name" value="Glyco_hydro_beta-prop_sf"/>
</dbReference>
<keyword evidence="4" id="KW-1185">Reference proteome</keyword>
<reference evidence="3 4" key="1">
    <citation type="submission" date="2011-02" db="EMBL/GenBank/DDBJ databases">
        <title>The Genome Sequence of Sphaeroforma arctica JP610.</title>
        <authorList>
            <consortium name="The Broad Institute Genome Sequencing Platform"/>
            <person name="Russ C."/>
            <person name="Cuomo C."/>
            <person name="Young S.K."/>
            <person name="Zeng Q."/>
            <person name="Gargeya S."/>
            <person name="Alvarado L."/>
            <person name="Berlin A."/>
            <person name="Chapman S.B."/>
            <person name="Chen Z."/>
            <person name="Freedman E."/>
            <person name="Gellesch M."/>
            <person name="Goldberg J."/>
            <person name="Griggs A."/>
            <person name="Gujja S."/>
            <person name="Heilman E."/>
            <person name="Heiman D."/>
            <person name="Howarth C."/>
            <person name="Mehta T."/>
            <person name="Neiman D."/>
            <person name="Pearson M."/>
            <person name="Roberts A."/>
            <person name="Saif S."/>
            <person name="Shea T."/>
            <person name="Shenoy N."/>
            <person name="Sisk P."/>
            <person name="Stolte C."/>
            <person name="Sykes S."/>
            <person name="White J."/>
            <person name="Yandava C."/>
            <person name="Burger G."/>
            <person name="Gray M.W."/>
            <person name="Holland P.W.H."/>
            <person name="King N."/>
            <person name="Lang F.B.F."/>
            <person name="Roger A.J."/>
            <person name="Ruiz-Trillo I."/>
            <person name="Haas B."/>
            <person name="Nusbaum C."/>
            <person name="Birren B."/>
        </authorList>
    </citation>
    <scope>NUCLEOTIDE SEQUENCE [LARGE SCALE GENOMIC DNA]</scope>
    <source>
        <strain evidence="3 4">JP610</strain>
    </source>
</reference>
<dbReference type="OrthoDB" id="411632at2759"/>
<dbReference type="eggNOG" id="KOG1022">
    <property type="taxonomic scope" value="Eukaryota"/>
</dbReference>
<feature type="transmembrane region" description="Helical" evidence="1">
    <location>
        <begin position="383"/>
        <end position="404"/>
    </location>
</feature>
<evidence type="ECO:0000259" key="2">
    <source>
        <dbReference type="Pfam" id="PF24793"/>
    </source>
</evidence>
<dbReference type="InterPro" id="IPR011735">
    <property type="entry name" value="WlaTC/HtrL_glycosyltransf"/>
</dbReference>
<dbReference type="STRING" id="667725.A0A0L0FUC4"/>
<gene>
    <name evidence="3" type="ORF">SARC_07215</name>
</gene>
<sequence>MAYGNSPFNLTYADKAALTCSNIKDIPAAYVSGAFILPPASLFPNTHPGSVTRLPDGSSHKARITHRNPFSGFEGYDFEKTRRKARRTSYEEQEYSRHLMEGEVRADEWLMFFEVKNNLDYKGGIGLARSSNAGGHWVYDKIVLDEYFQVAFPFVFRVEGDLFMIPSTREINQVRLYRATSDEADEWEHVSTLLSGRSYCDTNIVYYDGQWWMYSWTKKPNELHLYYSEWIEGPWNVHPMSPLDVKKHDRRPGGRPVVFEGKVIRYSVWGTSLRAFQVDVMNTTHYEENKLKVKIKGDKHKHWISKRVHTVDPHELSPGVWVAGVDGDSQRSKPVTRMVVRWAVLSVVFSILAFVVMKVNLFKPAAKSIRKLILHLRGHKRQLQQWGSCTHLLMALCVWIFGLWRLDWLLDCREPYNVAHFQGIGTLCLGDVAYYSERCLEFVERVNVTGMHGHQGLKDVYSPGLSIVGNLVEKPERDRATGPLLQGLPTIPNGESYLGLDEDEEASESAMDVDGECEITVITAMIDLSPYMKAVGERAPAQMEAKASARGYDIYKTWFKQILGINACMVVYVKAADVEFVWQYRSPKTTVVSVVPNDVVETYKHIGEIEAIVNNLTYTQNVRRPDRIEMRVPAYSVTQYKKIDWVYEATVSNPFGSDFFFWVDGGYGHGKRMPDLGGQVWPNPDKVRSILNLNQAFIIQVDDPVHEHCFDIRSKFMRHESTIAGGFFGGTKASMHKMHSQFHRHLETALEGGYMDDDQAVFFSMWCESPSLFQLERCPANLLCKTVGANRCFDRWNCAPQFFANGGLHDFHIWLYQWIGT</sequence>
<dbReference type="Pfam" id="PF24793">
    <property type="entry name" value="GINT1_N"/>
    <property type="match status" value="1"/>
</dbReference>
<name>A0A0L0FUC4_9EUKA</name>
<dbReference type="EMBL" id="KQ242153">
    <property type="protein sequence ID" value="KNC80427.1"/>
    <property type="molecule type" value="Genomic_DNA"/>
</dbReference>
<keyword evidence="1" id="KW-0472">Membrane</keyword>
<protein>
    <recommendedName>
        <fullName evidence="2">Glucosamine inositolphosphorylceramide transferase 1 N-terminal domain-containing protein</fullName>
    </recommendedName>
</protein>
<feature type="domain" description="Glucosamine inositolphosphorylceramide transferase 1 N-terminal" evidence="2">
    <location>
        <begin position="104"/>
        <end position="328"/>
    </location>
</feature>
<dbReference type="RefSeq" id="XP_014154329.1">
    <property type="nucleotide sequence ID" value="XM_014298854.1"/>
</dbReference>
<evidence type="ECO:0000313" key="3">
    <source>
        <dbReference type="EMBL" id="KNC80427.1"/>
    </source>
</evidence>
<dbReference type="Pfam" id="PF09612">
    <property type="entry name" value="HtrL_YibB"/>
    <property type="match status" value="1"/>
</dbReference>
<feature type="transmembrane region" description="Helical" evidence="1">
    <location>
        <begin position="339"/>
        <end position="362"/>
    </location>
</feature>
<organism evidence="3 4">
    <name type="scientific">Sphaeroforma arctica JP610</name>
    <dbReference type="NCBI Taxonomy" id="667725"/>
    <lineage>
        <taxon>Eukaryota</taxon>
        <taxon>Ichthyosporea</taxon>
        <taxon>Ichthyophonida</taxon>
        <taxon>Sphaeroforma</taxon>
    </lineage>
</organism>
<dbReference type="Proteomes" id="UP000054560">
    <property type="component" value="Unassembled WGS sequence"/>
</dbReference>
<dbReference type="Gene3D" id="2.115.10.20">
    <property type="entry name" value="Glycosyl hydrolase domain, family 43"/>
    <property type="match status" value="1"/>
</dbReference>
<proteinExistence type="predicted"/>
<dbReference type="InterPro" id="IPR056442">
    <property type="entry name" value="GINT1_N"/>
</dbReference>
<accession>A0A0L0FUC4</accession>
<keyword evidence="1" id="KW-0812">Transmembrane</keyword>
<keyword evidence="1" id="KW-1133">Transmembrane helix</keyword>
<evidence type="ECO:0000313" key="4">
    <source>
        <dbReference type="Proteomes" id="UP000054560"/>
    </source>
</evidence>
<dbReference type="GeneID" id="25907719"/>
<dbReference type="AlphaFoldDB" id="A0A0L0FUC4"/>
<evidence type="ECO:0000256" key="1">
    <source>
        <dbReference type="SAM" id="Phobius"/>
    </source>
</evidence>